<dbReference type="GO" id="GO:0035999">
    <property type="term" value="P:tetrahydrofolate interconversion"/>
    <property type="evidence" value="ECO:0007669"/>
    <property type="project" value="TreeGrafter"/>
</dbReference>
<organism evidence="3 4">
    <name type="scientific">Jiulongibacter sediminis</name>
    <dbReference type="NCBI Taxonomy" id="1605367"/>
    <lineage>
        <taxon>Bacteria</taxon>
        <taxon>Pseudomonadati</taxon>
        <taxon>Bacteroidota</taxon>
        <taxon>Cytophagia</taxon>
        <taxon>Cytophagales</taxon>
        <taxon>Leadbetterellaceae</taxon>
        <taxon>Jiulongibacter</taxon>
    </lineage>
</organism>
<dbReference type="OrthoDB" id="9801938at2"/>
<dbReference type="GO" id="GO:0030272">
    <property type="term" value="F:5-formyltetrahydrofolate cyclo-ligase activity"/>
    <property type="evidence" value="ECO:0007669"/>
    <property type="project" value="UniProtKB-EC"/>
</dbReference>
<dbReference type="NCBIfam" id="TIGR02727">
    <property type="entry name" value="MTHFS_bact"/>
    <property type="match status" value="1"/>
</dbReference>
<proteinExistence type="inferred from homology"/>
<dbReference type="InterPro" id="IPR002698">
    <property type="entry name" value="FTHF_cligase"/>
</dbReference>
<dbReference type="SUPFAM" id="SSF100950">
    <property type="entry name" value="NagB/RpiA/CoA transferase-like"/>
    <property type="match status" value="1"/>
</dbReference>
<evidence type="ECO:0000256" key="2">
    <source>
        <dbReference type="RuleBase" id="RU361279"/>
    </source>
</evidence>
<dbReference type="Gene3D" id="3.40.50.10420">
    <property type="entry name" value="NagB/RpiA/CoA transferase-like"/>
    <property type="match status" value="1"/>
</dbReference>
<dbReference type="PIRSF" id="PIRSF006806">
    <property type="entry name" value="FTHF_cligase"/>
    <property type="match status" value="1"/>
</dbReference>
<dbReference type="AlphaFoldDB" id="A0A0N8H9U5"/>
<keyword evidence="2" id="KW-0479">Metal-binding</keyword>
<name>A0A0N8H9U5_9BACT</name>
<protein>
    <recommendedName>
        <fullName evidence="2">5-formyltetrahydrofolate cyclo-ligase</fullName>
        <ecNumber evidence="2">6.3.3.2</ecNumber>
    </recommendedName>
</protein>
<dbReference type="EC" id="6.3.3.2" evidence="2"/>
<feature type="binding site" evidence="1">
    <location>
        <begin position="138"/>
        <end position="146"/>
    </location>
    <ligand>
        <name>ATP</name>
        <dbReference type="ChEBI" id="CHEBI:30616"/>
    </ligand>
</feature>
<keyword evidence="4" id="KW-1185">Reference proteome</keyword>
<dbReference type="GO" id="GO:0005524">
    <property type="term" value="F:ATP binding"/>
    <property type="evidence" value="ECO:0007669"/>
    <property type="project" value="UniProtKB-KW"/>
</dbReference>
<dbReference type="InterPro" id="IPR037171">
    <property type="entry name" value="NagB/RpiA_transferase-like"/>
</dbReference>
<comment type="caution">
    <text evidence="3">The sequence shown here is derived from an EMBL/GenBank/DDBJ whole genome shotgun (WGS) entry which is preliminary data.</text>
</comment>
<dbReference type="PATRIC" id="fig|1605367.3.peg.2729"/>
<dbReference type="Pfam" id="PF01812">
    <property type="entry name" value="5-FTHF_cyc-lig"/>
    <property type="match status" value="1"/>
</dbReference>
<sequence length="193" mass="22302">MNKSALRKAYLEKRLLLTDDEVAVKSKAIKELLFSRLMMHRYDRVHCYLPVKERNEVDTSYILDTLHADFPVSVYVPKIEPDGILTHHLYEKDTPLELNRWNVPEPVNEGVSSEAFFKTEDDILVIAPLLAYDKSGNRIGYGKGYYDRFLSLKTENTLIVGLSFFEPEEHIPDAEETDVPLDYVFTAGRIWGF</sequence>
<dbReference type="RefSeq" id="WP_055145722.1">
    <property type="nucleotide sequence ID" value="NZ_JXSZ01000006.1"/>
</dbReference>
<dbReference type="Proteomes" id="UP000050454">
    <property type="component" value="Unassembled WGS sequence"/>
</dbReference>
<comment type="catalytic activity">
    <reaction evidence="2">
        <text>(6S)-5-formyl-5,6,7,8-tetrahydrofolate + ATP = (6R)-5,10-methenyltetrahydrofolate + ADP + phosphate</text>
        <dbReference type="Rhea" id="RHEA:10488"/>
        <dbReference type="ChEBI" id="CHEBI:30616"/>
        <dbReference type="ChEBI" id="CHEBI:43474"/>
        <dbReference type="ChEBI" id="CHEBI:57455"/>
        <dbReference type="ChEBI" id="CHEBI:57457"/>
        <dbReference type="ChEBI" id="CHEBI:456216"/>
        <dbReference type="EC" id="6.3.3.2"/>
    </reaction>
</comment>
<keyword evidence="1 2" id="KW-0547">Nucleotide-binding</keyword>
<feature type="binding site" evidence="1">
    <location>
        <begin position="3"/>
        <end position="7"/>
    </location>
    <ligand>
        <name>ATP</name>
        <dbReference type="ChEBI" id="CHEBI:30616"/>
    </ligand>
</feature>
<gene>
    <name evidence="3" type="ORF">AFM12_06790</name>
</gene>
<dbReference type="GO" id="GO:0046872">
    <property type="term" value="F:metal ion binding"/>
    <property type="evidence" value="ECO:0007669"/>
    <property type="project" value="UniProtKB-KW"/>
</dbReference>
<feature type="binding site" evidence="1">
    <location>
        <position position="56"/>
    </location>
    <ligand>
        <name>substrate</name>
    </ligand>
</feature>
<dbReference type="InterPro" id="IPR024185">
    <property type="entry name" value="FTHF_cligase-like_sf"/>
</dbReference>
<dbReference type="EMBL" id="LGTQ01000006">
    <property type="protein sequence ID" value="KPM48348.1"/>
    <property type="molecule type" value="Genomic_DNA"/>
</dbReference>
<keyword evidence="1 2" id="KW-0067">ATP-binding</keyword>
<comment type="cofactor">
    <cofactor evidence="2">
        <name>Mg(2+)</name>
        <dbReference type="ChEBI" id="CHEBI:18420"/>
    </cofactor>
</comment>
<dbReference type="GO" id="GO:0009396">
    <property type="term" value="P:folic acid-containing compound biosynthetic process"/>
    <property type="evidence" value="ECO:0007669"/>
    <property type="project" value="TreeGrafter"/>
</dbReference>
<feature type="binding site" evidence="1">
    <location>
        <position position="49"/>
    </location>
    <ligand>
        <name>substrate</name>
    </ligand>
</feature>
<evidence type="ECO:0000313" key="3">
    <source>
        <dbReference type="EMBL" id="KPM48348.1"/>
    </source>
</evidence>
<evidence type="ECO:0000313" key="4">
    <source>
        <dbReference type="Proteomes" id="UP000050454"/>
    </source>
</evidence>
<accession>A0A0N8H9U5</accession>
<dbReference type="PANTHER" id="PTHR23407">
    <property type="entry name" value="ATPASE INHIBITOR/5-FORMYLTETRAHYDROFOLATE CYCLO-LIGASE"/>
    <property type="match status" value="1"/>
</dbReference>
<reference evidence="3 4" key="1">
    <citation type="submission" date="2015-07" db="EMBL/GenBank/DDBJ databases">
        <title>The draft genome sequence of Leadbetterella sp. JN14-9.</title>
        <authorList>
            <person name="Liu Y."/>
            <person name="Du J."/>
            <person name="Shao Z."/>
        </authorList>
    </citation>
    <scope>NUCLEOTIDE SEQUENCE [LARGE SCALE GENOMIC DNA]</scope>
    <source>
        <strain evidence="3 4">JN14-9</strain>
    </source>
</reference>
<dbReference type="PANTHER" id="PTHR23407:SF11">
    <property type="entry name" value="CHROMOSOME UNDETERMINED SCAFFOLD_24, WHOLE GENOME SHOTGUN SEQUENCE"/>
    <property type="match status" value="1"/>
</dbReference>
<dbReference type="STRING" id="1605367.AFM12_06790"/>
<evidence type="ECO:0000256" key="1">
    <source>
        <dbReference type="PIRSR" id="PIRSR006806-1"/>
    </source>
</evidence>
<comment type="similarity">
    <text evidence="2">Belongs to the 5-formyltetrahydrofolate cyclo-ligase family.</text>
</comment>
<keyword evidence="2" id="KW-0460">Magnesium</keyword>